<dbReference type="Gene3D" id="1.20.1560.10">
    <property type="entry name" value="ABC transporter type 1, transmembrane domain"/>
    <property type="match status" value="1"/>
</dbReference>
<comment type="caution">
    <text evidence="12">The sequence shown here is derived from an EMBL/GenBank/DDBJ whole genome shotgun (WGS) entry which is preliminary data.</text>
</comment>
<evidence type="ECO:0000256" key="9">
    <source>
        <dbReference type="SAM" id="Phobius"/>
    </source>
</evidence>
<dbReference type="RefSeq" id="WP_129217507.1">
    <property type="nucleotide sequence ID" value="NZ_QYBC01000002.1"/>
</dbReference>
<dbReference type="InterPro" id="IPR003439">
    <property type="entry name" value="ABC_transporter-like_ATP-bd"/>
</dbReference>
<name>A0A4V1RJ38_9HYPH</name>
<dbReference type="InterPro" id="IPR027417">
    <property type="entry name" value="P-loop_NTPase"/>
</dbReference>
<dbReference type="AlphaFoldDB" id="A0A4V1RJ38"/>
<evidence type="ECO:0000259" key="11">
    <source>
        <dbReference type="PROSITE" id="PS50929"/>
    </source>
</evidence>
<feature type="transmembrane region" description="Helical" evidence="9">
    <location>
        <begin position="76"/>
        <end position="100"/>
    </location>
</feature>
<dbReference type="SUPFAM" id="SSF52540">
    <property type="entry name" value="P-loop containing nucleoside triphosphate hydrolases"/>
    <property type="match status" value="1"/>
</dbReference>
<dbReference type="Gene3D" id="3.40.50.300">
    <property type="entry name" value="P-loop containing nucleotide triphosphate hydrolases"/>
    <property type="match status" value="1"/>
</dbReference>
<evidence type="ECO:0000256" key="4">
    <source>
        <dbReference type="ARBA" id="ARBA00022741"/>
    </source>
</evidence>
<evidence type="ECO:0000259" key="10">
    <source>
        <dbReference type="PROSITE" id="PS50893"/>
    </source>
</evidence>
<dbReference type="InterPro" id="IPR011527">
    <property type="entry name" value="ABC1_TM_dom"/>
</dbReference>
<dbReference type="GO" id="GO:0016887">
    <property type="term" value="F:ATP hydrolysis activity"/>
    <property type="evidence" value="ECO:0007669"/>
    <property type="project" value="InterPro"/>
</dbReference>
<feature type="transmembrane region" description="Helical" evidence="9">
    <location>
        <begin position="31"/>
        <end position="55"/>
    </location>
</feature>
<keyword evidence="13" id="KW-1185">Reference proteome</keyword>
<keyword evidence="3 9" id="KW-0812">Transmembrane</keyword>
<dbReference type="SMART" id="SM00382">
    <property type="entry name" value="AAA"/>
    <property type="match status" value="1"/>
</dbReference>
<gene>
    <name evidence="12" type="ORF">D3272_02455</name>
</gene>
<reference evidence="12 13" key="2">
    <citation type="submission" date="2019-02" db="EMBL/GenBank/DDBJ databases">
        <title>'Lichenibacterium ramalinii' gen. nov. sp. nov., 'Lichenibacterium minor' gen. nov. sp. nov.</title>
        <authorList>
            <person name="Pankratov T."/>
        </authorList>
    </citation>
    <scope>NUCLEOTIDE SEQUENCE [LARGE SCALE GENOMIC DNA]</scope>
    <source>
        <strain evidence="12 13">RmlP001</strain>
    </source>
</reference>
<dbReference type="InterPro" id="IPR039421">
    <property type="entry name" value="Type_1_exporter"/>
</dbReference>
<evidence type="ECO:0000313" key="12">
    <source>
        <dbReference type="EMBL" id="RYB06968.1"/>
    </source>
</evidence>
<evidence type="ECO:0000256" key="8">
    <source>
        <dbReference type="ARBA" id="ARBA00024725"/>
    </source>
</evidence>
<dbReference type="FunFam" id="3.40.50.300:FF:000218">
    <property type="entry name" value="Multidrug ABC transporter ATP-binding protein"/>
    <property type="match status" value="1"/>
</dbReference>
<dbReference type="GO" id="GO:0005524">
    <property type="term" value="F:ATP binding"/>
    <property type="evidence" value="ECO:0007669"/>
    <property type="project" value="UniProtKB-KW"/>
</dbReference>
<evidence type="ECO:0000256" key="7">
    <source>
        <dbReference type="ARBA" id="ARBA00023136"/>
    </source>
</evidence>
<dbReference type="GO" id="GO:0005886">
    <property type="term" value="C:plasma membrane"/>
    <property type="evidence" value="ECO:0007669"/>
    <property type="project" value="UniProtKB-SubCell"/>
</dbReference>
<dbReference type="GO" id="GO:0140359">
    <property type="term" value="F:ABC-type transporter activity"/>
    <property type="evidence" value="ECO:0007669"/>
    <property type="project" value="InterPro"/>
</dbReference>
<dbReference type="Pfam" id="PF00664">
    <property type="entry name" value="ABC_membrane"/>
    <property type="match status" value="1"/>
</dbReference>
<organism evidence="12 13">
    <name type="scientific">Lichenibacterium ramalinae</name>
    <dbReference type="NCBI Taxonomy" id="2316527"/>
    <lineage>
        <taxon>Bacteria</taxon>
        <taxon>Pseudomonadati</taxon>
        <taxon>Pseudomonadota</taxon>
        <taxon>Alphaproteobacteria</taxon>
        <taxon>Hyphomicrobiales</taxon>
        <taxon>Lichenihabitantaceae</taxon>
        <taxon>Lichenibacterium</taxon>
    </lineage>
</organism>
<dbReference type="PROSITE" id="PS00211">
    <property type="entry name" value="ABC_TRANSPORTER_1"/>
    <property type="match status" value="1"/>
</dbReference>
<evidence type="ECO:0000256" key="5">
    <source>
        <dbReference type="ARBA" id="ARBA00022840"/>
    </source>
</evidence>
<proteinExistence type="inferred from homology"/>
<dbReference type="Pfam" id="PF00005">
    <property type="entry name" value="ABC_tran"/>
    <property type="match status" value="1"/>
</dbReference>
<keyword evidence="6 9" id="KW-1133">Transmembrane helix</keyword>
<keyword evidence="4" id="KW-0547">Nucleotide-binding</keyword>
<evidence type="ECO:0000256" key="2">
    <source>
        <dbReference type="ARBA" id="ARBA00005417"/>
    </source>
</evidence>
<protein>
    <submittedName>
        <fullName evidence="12">ABC transporter ATP-binding protein</fullName>
    </submittedName>
</protein>
<comment type="similarity">
    <text evidence="2">Belongs to the ABC transporter superfamily.</text>
</comment>
<sequence length="600" mass="64438">MAQNTTAAADEGGRTFPLVRRLMAEHARAHAGSYAAALVLMAVSAAASVGSVALLRPVVNGMTGMNVAEPGAFKTLRNLAVAVAILYVIRGLATCGQLILMSRAGNRIVAALQRRVYDHLLHQPVRFFSDRHSSELMARLAMAANGARDAVQFVINSAGRDVLTVVGLAGVMVYNDPLMSLIALSIAPVGVLMLSRLMKKVRRAARRSFDGSAEIMKHMGETAQGIRIIKSFNLEGVMRARMAGAISEVEKAANRMAVGIALSSPVSETLGGVAVSIIILYGGWKVAVAHSDPGSFFAFMGALLSAYEPAKRLGRLNLDLQNSLVGARLVYDLLDEPLPDARDATRPDLLPGPGRIALEGVSFSYRQGERVLDAIDLLAEPDRTTALVGPSGGGKSTIISLVQRLYEPESGQVLIDGQDVTTVNTRSLRDAIAFVAQDVFLFRGSVRDNIALGRPGADEAEIVDAARRAHAYDFIMGFDRGFDTEVGEQGAKLSGGQRQRIAIARAFLKKATIILLDEPTAALDSESEREVQKALDALRVGRTTIVVAHRLQTIVDADRICVIENGRAVEFGTHDELMARRGSYHSFFATQFGDRARRIA</sequence>
<reference evidence="12 13" key="1">
    <citation type="submission" date="2018-09" db="EMBL/GenBank/DDBJ databases">
        <authorList>
            <person name="Grouzdev D.S."/>
            <person name="Krutkina M.S."/>
        </authorList>
    </citation>
    <scope>NUCLEOTIDE SEQUENCE [LARGE SCALE GENOMIC DNA]</scope>
    <source>
        <strain evidence="12 13">RmlP001</strain>
    </source>
</reference>
<dbReference type="PROSITE" id="PS50893">
    <property type="entry name" value="ABC_TRANSPORTER_2"/>
    <property type="match status" value="1"/>
</dbReference>
<evidence type="ECO:0000256" key="1">
    <source>
        <dbReference type="ARBA" id="ARBA00004651"/>
    </source>
</evidence>
<dbReference type="PANTHER" id="PTHR24221:SF654">
    <property type="entry name" value="ATP-BINDING CASSETTE SUB-FAMILY B MEMBER 6"/>
    <property type="match status" value="1"/>
</dbReference>
<dbReference type="CDD" id="cd18552">
    <property type="entry name" value="ABC_6TM_MsbA_like"/>
    <property type="match status" value="1"/>
</dbReference>
<dbReference type="Proteomes" id="UP000289411">
    <property type="component" value="Unassembled WGS sequence"/>
</dbReference>
<keyword evidence="7 9" id="KW-0472">Membrane</keyword>
<evidence type="ECO:0000313" key="13">
    <source>
        <dbReference type="Proteomes" id="UP000289411"/>
    </source>
</evidence>
<accession>A0A4V1RJ38</accession>
<feature type="transmembrane region" description="Helical" evidence="9">
    <location>
        <begin position="178"/>
        <end position="198"/>
    </location>
</feature>
<feature type="domain" description="ABC transporter" evidence="10">
    <location>
        <begin position="356"/>
        <end position="590"/>
    </location>
</feature>
<dbReference type="InterPro" id="IPR036640">
    <property type="entry name" value="ABC1_TM_sf"/>
</dbReference>
<comment type="subcellular location">
    <subcellularLocation>
        <location evidence="1">Cell membrane</location>
        <topology evidence="1">Multi-pass membrane protein</topology>
    </subcellularLocation>
</comment>
<dbReference type="EMBL" id="QYBC01000002">
    <property type="protein sequence ID" value="RYB06968.1"/>
    <property type="molecule type" value="Genomic_DNA"/>
</dbReference>
<dbReference type="InterPro" id="IPR017871">
    <property type="entry name" value="ABC_transporter-like_CS"/>
</dbReference>
<comment type="function">
    <text evidence="8">Part of an ABC transporter complex. Transmembrane domains (TMD) form a pore in the inner membrane and the ATP-binding domain (NBD) is responsible for energy generation.</text>
</comment>
<dbReference type="OrthoDB" id="9804259at2"/>
<dbReference type="PROSITE" id="PS50929">
    <property type="entry name" value="ABC_TM1F"/>
    <property type="match status" value="1"/>
</dbReference>
<keyword evidence="5 12" id="KW-0067">ATP-binding</keyword>
<evidence type="ECO:0000256" key="6">
    <source>
        <dbReference type="ARBA" id="ARBA00022989"/>
    </source>
</evidence>
<dbReference type="PANTHER" id="PTHR24221">
    <property type="entry name" value="ATP-BINDING CASSETTE SUB-FAMILY B"/>
    <property type="match status" value="1"/>
</dbReference>
<feature type="domain" description="ABC transmembrane type-1" evidence="11">
    <location>
        <begin position="35"/>
        <end position="322"/>
    </location>
</feature>
<evidence type="ECO:0000256" key="3">
    <source>
        <dbReference type="ARBA" id="ARBA00022692"/>
    </source>
</evidence>
<dbReference type="SUPFAM" id="SSF90123">
    <property type="entry name" value="ABC transporter transmembrane region"/>
    <property type="match status" value="1"/>
</dbReference>
<dbReference type="GO" id="GO:0034040">
    <property type="term" value="F:ATPase-coupled lipid transmembrane transporter activity"/>
    <property type="evidence" value="ECO:0007669"/>
    <property type="project" value="TreeGrafter"/>
</dbReference>
<dbReference type="InterPro" id="IPR003593">
    <property type="entry name" value="AAA+_ATPase"/>
</dbReference>